<sequence>MFARARVLAIPIALVAGLALVAGPPGAAPPGAQATAAVALAKDLDRILGDGRLAGASTGLVVRDATTGEVLYTRDSARRLVPASNAKLFTSAAALEVLGPDHRFTTSLHSTGSVRGGVLGGDLYLRGTGDPTMLAADYRNLAAALAAQGVRRVNGDLVTDDTWFDSVPFPPGWAWDDEPYYYSAQTSALTVAPDTDYDAGSITVVVTPGQPGQPATVTFDPPTDYLTVDNTAVTGPAGSASTLTVARDHGTNTVRVRGSVPAGGAAVRQWITVVNPTGLVASLFRAALAAEGIKVTGGTRSAATPAGARQLAAHESMPLSQLLVPFLKLSNNLHAEALVKAMGRKESGAGTWSAGLAAAKSRLAGLGVDTGALSLFDGSGLSRMDNVAPDQIAALLVAAKAKPWFGVWYDALPVAGASDRMVGGTLRNRMAGTPAANNLHAKTGSMTGVTGLSGYVTAASGQTLAFSLVQNNFSAASLKDVEDAVAVRLAGYRGADDTSVAVSVPAQRAAVPADEAATPVRESALECSWTKSC</sequence>
<proteinExistence type="inferred from homology"/>
<dbReference type="PANTHER" id="PTHR30023:SF0">
    <property type="entry name" value="PENICILLIN-SENSITIVE CARBOXYPEPTIDASE A"/>
    <property type="match status" value="1"/>
</dbReference>
<evidence type="ECO:0000313" key="5">
    <source>
        <dbReference type="Proteomes" id="UP001206128"/>
    </source>
</evidence>
<keyword evidence="5" id="KW-1185">Reference proteome</keyword>
<feature type="chain" id="PRO_5042230869" evidence="3">
    <location>
        <begin position="28"/>
        <end position="533"/>
    </location>
</feature>
<evidence type="ECO:0000313" key="4">
    <source>
        <dbReference type="EMBL" id="MCP2166365.1"/>
    </source>
</evidence>
<dbReference type="GO" id="GO:0004185">
    <property type="term" value="F:serine-type carboxypeptidase activity"/>
    <property type="evidence" value="ECO:0007669"/>
    <property type="project" value="InterPro"/>
</dbReference>
<dbReference type="NCBIfam" id="TIGR00666">
    <property type="entry name" value="PBP4"/>
    <property type="match status" value="1"/>
</dbReference>
<keyword evidence="3" id="KW-0732">Signal</keyword>
<evidence type="ECO:0000256" key="3">
    <source>
        <dbReference type="SAM" id="SignalP"/>
    </source>
</evidence>
<dbReference type="InterPro" id="IPR000667">
    <property type="entry name" value="Peptidase_S13"/>
</dbReference>
<organism evidence="4 5">
    <name type="scientific">Goodfellowiella coeruleoviolacea</name>
    <dbReference type="NCBI Taxonomy" id="334858"/>
    <lineage>
        <taxon>Bacteria</taxon>
        <taxon>Bacillati</taxon>
        <taxon>Actinomycetota</taxon>
        <taxon>Actinomycetes</taxon>
        <taxon>Pseudonocardiales</taxon>
        <taxon>Pseudonocardiaceae</taxon>
        <taxon>Goodfellowiella</taxon>
    </lineage>
</organism>
<dbReference type="PANTHER" id="PTHR30023">
    <property type="entry name" value="D-ALANYL-D-ALANINE CARBOXYPEPTIDASE"/>
    <property type="match status" value="1"/>
</dbReference>
<protein>
    <submittedName>
        <fullName evidence="4">D-alanyl-D-alanine carboxypeptidase / D-alanyl-D-alanine-endopeptidase (Penicillin-binding protein 4)</fullName>
    </submittedName>
</protein>
<keyword evidence="4" id="KW-0645">Protease</keyword>
<dbReference type="GO" id="GO:0000270">
    <property type="term" value="P:peptidoglycan metabolic process"/>
    <property type="evidence" value="ECO:0007669"/>
    <property type="project" value="TreeGrafter"/>
</dbReference>
<dbReference type="Proteomes" id="UP001206128">
    <property type="component" value="Unassembled WGS sequence"/>
</dbReference>
<dbReference type="Pfam" id="PF02113">
    <property type="entry name" value="Peptidase_S13"/>
    <property type="match status" value="1"/>
</dbReference>
<dbReference type="SUPFAM" id="SSF56601">
    <property type="entry name" value="beta-lactamase/transpeptidase-like"/>
    <property type="match status" value="1"/>
</dbReference>
<feature type="signal peptide" evidence="3">
    <location>
        <begin position="1"/>
        <end position="27"/>
    </location>
</feature>
<accession>A0AAE3GFF7</accession>
<keyword evidence="2" id="KW-0378">Hydrolase</keyword>
<dbReference type="GO" id="GO:0006508">
    <property type="term" value="P:proteolysis"/>
    <property type="evidence" value="ECO:0007669"/>
    <property type="project" value="InterPro"/>
</dbReference>
<dbReference type="PRINTS" id="PR00922">
    <property type="entry name" value="DADACBPTASE3"/>
</dbReference>
<dbReference type="EMBL" id="JAMTCK010000007">
    <property type="protein sequence ID" value="MCP2166365.1"/>
    <property type="molecule type" value="Genomic_DNA"/>
</dbReference>
<reference evidence="4" key="1">
    <citation type="submission" date="2022-06" db="EMBL/GenBank/DDBJ databases">
        <title>Genomic Encyclopedia of Archaeal and Bacterial Type Strains, Phase II (KMG-II): from individual species to whole genera.</title>
        <authorList>
            <person name="Goeker M."/>
        </authorList>
    </citation>
    <scope>NUCLEOTIDE SEQUENCE</scope>
    <source>
        <strain evidence="4">DSM 43935</strain>
    </source>
</reference>
<evidence type="ECO:0000256" key="2">
    <source>
        <dbReference type="ARBA" id="ARBA00022801"/>
    </source>
</evidence>
<comment type="similarity">
    <text evidence="1">Belongs to the peptidase S13 family.</text>
</comment>
<dbReference type="InterPro" id="IPR012338">
    <property type="entry name" value="Beta-lactam/transpept-like"/>
</dbReference>
<evidence type="ECO:0000256" key="1">
    <source>
        <dbReference type="ARBA" id="ARBA00006096"/>
    </source>
</evidence>
<dbReference type="AlphaFoldDB" id="A0AAE3GFF7"/>
<gene>
    <name evidence="4" type="ORF">LX83_003233</name>
</gene>
<dbReference type="RefSeq" id="WP_253772183.1">
    <property type="nucleotide sequence ID" value="NZ_JAMTCK010000007.1"/>
</dbReference>
<dbReference type="Gene3D" id="3.50.80.20">
    <property type="entry name" value="D-Ala-D-Ala carboxypeptidase C, peptidase S13"/>
    <property type="match status" value="1"/>
</dbReference>
<keyword evidence="4" id="KW-0121">Carboxypeptidase</keyword>
<name>A0AAE3GFF7_9PSEU</name>
<comment type="caution">
    <text evidence="4">The sequence shown here is derived from an EMBL/GenBank/DDBJ whole genome shotgun (WGS) entry which is preliminary data.</text>
</comment>
<dbReference type="Gene3D" id="3.40.710.10">
    <property type="entry name" value="DD-peptidase/beta-lactamase superfamily"/>
    <property type="match status" value="2"/>
</dbReference>